<organism evidence="6 7">
    <name type="scientific">Aerococcus urinae</name>
    <dbReference type="NCBI Taxonomy" id="1376"/>
    <lineage>
        <taxon>Bacteria</taxon>
        <taxon>Bacillati</taxon>
        <taxon>Bacillota</taxon>
        <taxon>Bacilli</taxon>
        <taxon>Lactobacillales</taxon>
        <taxon>Aerococcaceae</taxon>
        <taxon>Aerococcus</taxon>
    </lineage>
</organism>
<keyword evidence="3" id="KW-0238">DNA-binding</keyword>
<dbReference type="InterPro" id="IPR000847">
    <property type="entry name" value="LysR_HTH_N"/>
</dbReference>
<protein>
    <submittedName>
        <fullName evidence="6">LysR family transcriptional regulator</fullName>
    </submittedName>
</protein>
<evidence type="ECO:0000256" key="1">
    <source>
        <dbReference type="ARBA" id="ARBA00009437"/>
    </source>
</evidence>
<dbReference type="EMBL" id="QMHM01000006">
    <property type="protein sequence ID" value="RAV79877.1"/>
    <property type="molecule type" value="Genomic_DNA"/>
</dbReference>
<dbReference type="GO" id="GO:0032993">
    <property type="term" value="C:protein-DNA complex"/>
    <property type="evidence" value="ECO:0007669"/>
    <property type="project" value="TreeGrafter"/>
</dbReference>
<dbReference type="PROSITE" id="PS50931">
    <property type="entry name" value="HTH_LYSR"/>
    <property type="match status" value="1"/>
</dbReference>
<comment type="caution">
    <text evidence="6">The sequence shown here is derived from an EMBL/GenBank/DDBJ whole genome shotgun (WGS) entry which is preliminary data.</text>
</comment>
<dbReference type="RefSeq" id="WP_064293234.1">
    <property type="nucleotide sequence ID" value="NZ_JASODG010000006.1"/>
</dbReference>
<dbReference type="Gene3D" id="1.10.10.10">
    <property type="entry name" value="Winged helix-like DNA-binding domain superfamily/Winged helix DNA-binding domain"/>
    <property type="match status" value="1"/>
</dbReference>
<evidence type="ECO:0000256" key="2">
    <source>
        <dbReference type="ARBA" id="ARBA00023015"/>
    </source>
</evidence>
<dbReference type="InterPro" id="IPR036388">
    <property type="entry name" value="WH-like_DNA-bd_sf"/>
</dbReference>
<dbReference type="SUPFAM" id="SSF53850">
    <property type="entry name" value="Periplasmic binding protein-like II"/>
    <property type="match status" value="1"/>
</dbReference>
<evidence type="ECO:0000313" key="6">
    <source>
        <dbReference type="EMBL" id="RAV79877.1"/>
    </source>
</evidence>
<dbReference type="GO" id="GO:0003677">
    <property type="term" value="F:DNA binding"/>
    <property type="evidence" value="ECO:0007669"/>
    <property type="project" value="UniProtKB-KW"/>
</dbReference>
<gene>
    <name evidence="6" type="ORF">DBT54_04145</name>
</gene>
<evidence type="ECO:0000313" key="7">
    <source>
        <dbReference type="Proteomes" id="UP000251923"/>
    </source>
</evidence>
<dbReference type="InterPro" id="IPR005119">
    <property type="entry name" value="LysR_subst-bd"/>
</dbReference>
<accession>A0A329NLU0</accession>
<dbReference type="CDD" id="cd05466">
    <property type="entry name" value="PBP2_LTTR_substrate"/>
    <property type="match status" value="1"/>
</dbReference>
<evidence type="ECO:0000259" key="5">
    <source>
        <dbReference type="PROSITE" id="PS50931"/>
    </source>
</evidence>
<keyword evidence="2" id="KW-0805">Transcription regulation</keyword>
<evidence type="ECO:0000256" key="3">
    <source>
        <dbReference type="ARBA" id="ARBA00023125"/>
    </source>
</evidence>
<sequence length="298" mass="34668">MNFQQLNYFQESVERKSFQKVADNNFVSQRAVSISIAKLEEEIGFQLFVREKNRIHLTPVGQRFYNYVKDMINNLDTTIHLLQGEDKALYQSLNIGYHSPFEGLLVTQHIIQTKEQLDVQFSIHEQAIENLISDVKFGLIDIAYLIVYQNNPLKLDDKRFKLKTIYSDNILMGISKKNPIAQGKSFPLAAFKDYPILFYTPEDSTYIQEGFLRSIEIPFNQLQIRREQSFQHIQVLVATGQAIAHYCGGLIDLPLQNEISYLPIENRPSPYSVQLIYLKNSPKIDLIKKYLRTLRNKK</sequence>
<keyword evidence="4" id="KW-0804">Transcription</keyword>
<dbReference type="Pfam" id="PF00126">
    <property type="entry name" value="HTH_1"/>
    <property type="match status" value="1"/>
</dbReference>
<evidence type="ECO:0000256" key="4">
    <source>
        <dbReference type="ARBA" id="ARBA00023163"/>
    </source>
</evidence>
<dbReference type="PANTHER" id="PTHR30346">
    <property type="entry name" value="TRANSCRIPTIONAL DUAL REGULATOR HCAR-RELATED"/>
    <property type="match status" value="1"/>
</dbReference>
<dbReference type="Gene3D" id="3.40.190.10">
    <property type="entry name" value="Periplasmic binding protein-like II"/>
    <property type="match status" value="2"/>
</dbReference>
<dbReference type="GeneID" id="86971523"/>
<comment type="similarity">
    <text evidence="1">Belongs to the LysR transcriptional regulatory family.</text>
</comment>
<dbReference type="FunFam" id="1.10.10.10:FF:000001">
    <property type="entry name" value="LysR family transcriptional regulator"/>
    <property type="match status" value="1"/>
</dbReference>
<dbReference type="Pfam" id="PF03466">
    <property type="entry name" value="LysR_substrate"/>
    <property type="match status" value="1"/>
</dbReference>
<reference evidence="6 7" key="1">
    <citation type="submission" date="2018-04" db="EMBL/GenBank/DDBJ databases">
        <title>Aerococcus urinae genomes.</title>
        <authorList>
            <person name="Hilt E."/>
            <person name="Gilbert N.M."/>
            <person name="Thomas-White K."/>
            <person name="Putonti C."/>
            <person name="Lewis A.L."/>
            <person name="Visck K.L."/>
            <person name="Wolfe A.J."/>
        </authorList>
    </citation>
    <scope>NUCLEOTIDE SEQUENCE [LARGE SCALE GENOMIC DNA]</scope>
    <source>
        <strain evidence="6 7">UMB7480</strain>
    </source>
</reference>
<dbReference type="AlphaFoldDB" id="A0A329NLU0"/>
<dbReference type="GO" id="GO:0003700">
    <property type="term" value="F:DNA-binding transcription factor activity"/>
    <property type="evidence" value="ECO:0007669"/>
    <property type="project" value="InterPro"/>
</dbReference>
<dbReference type="Proteomes" id="UP000251923">
    <property type="component" value="Unassembled WGS sequence"/>
</dbReference>
<feature type="domain" description="HTH lysR-type" evidence="5">
    <location>
        <begin position="1"/>
        <end position="58"/>
    </location>
</feature>
<name>A0A329NLU0_9LACT</name>
<dbReference type="InterPro" id="IPR036390">
    <property type="entry name" value="WH_DNA-bd_sf"/>
</dbReference>
<dbReference type="PANTHER" id="PTHR30346:SF0">
    <property type="entry name" value="HCA OPERON TRANSCRIPTIONAL ACTIVATOR HCAR"/>
    <property type="match status" value="1"/>
</dbReference>
<dbReference type="SUPFAM" id="SSF46785">
    <property type="entry name" value="Winged helix' DNA-binding domain"/>
    <property type="match status" value="1"/>
</dbReference>
<proteinExistence type="inferred from homology"/>